<feature type="compositionally biased region" description="Basic residues" evidence="1">
    <location>
        <begin position="73"/>
        <end position="83"/>
    </location>
</feature>
<feature type="region of interest" description="Disordered" evidence="1">
    <location>
        <begin position="58"/>
        <end position="83"/>
    </location>
</feature>
<keyword evidence="3" id="KW-1185">Reference proteome</keyword>
<dbReference type="PANTHER" id="PTHR33601">
    <property type="entry name" value="PROTEIN LITTLE ZIPPER 4"/>
    <property type="match status" value="1"/>
</dbReference>
<dbReference type="PANTHER" id="PTHR33601:SF1">
    <property type="entry name" value="PROTEIN LITTLE ZIPPER 4"/>
    <property type="match status" value="1"/>
</dbReference>
<dbReference type="Proteomes" id="UP001318860">
    <property type="component" value="Unassembled WGS sequence"/>
</dbReference>
<organism evidence="2 3">
    <name type="scientific">Rehmannia glutinosa</name>
    <name type="common">Chinese foxglove</name>
    <dbReference type="NCBI Taxonomy" id="99300"/>
    <lineage>
        <taxon>Eukaryota</taxon>
        <taxon>Viridiplantae</taxon>
        <taxon>Streptophyta</taxon>
        <taxon>Embryophyta</taxon>
        <taxon>Tracheophyta</taxon>
        <taxon>Spermatophyta</taxon>
        <taxon>Magnoliopsida</taxon>
        <taxon>eudicotyledons</taxon>
        <taxon>Gunneridae</taxon>
        <taxon>Pentapetalae</taxon>
        <taxon>asterids</taxon>
        <taxon>lamiids</taxon>
        <taxon>Lamiales</taxon>
        <taxon>Orobanchaceae</taxon>
        <taxon>Rehmannieae</taxon>
        <taxon>Rehmannia</taxon>
    </lineage>
</organism>
<sequence>MSRIPLSQFPHELELMEEMNSKLYMENCYILEENERLRKKAELLNQENQSLLHELKQRLTVDSAAPGNSSSKSKNRAPKSSKK</sequence>
<protein>
    <submittedName>
        <fullName evidence="2">Uncharacterized protein</fullName>
    </submittedName>
</protein>
<name>A0ABR0UVQ1_REHGL</name>
<evidence type="ECO:0000256" key="1">
    <source>
        <dbReference type="SAM" id="MobiDB-lite"/>
    </source>
</evidence>
<evidence type="ECO:0000313" key="2">
    <source>
        <dbReference type="EMBL" id="KAK6126374.1"/>
    </source>
</evidence>
<reference evidence="2 3" key="1">
    <citation type="journal article" date="2021" name="Comput. Struct. Biotechnol. J.">
        <title>De novo genome assembly of the potent medicinal plant Rehmannia glutinosa using nanopore technology.</title>
        <authorList>
            <person name="Ma L."/>
            <person name="Dong C."/>
            <person name="Song C."/>
            <person name="Wang X."/>
            <person name="Zheng X."/>
            <person name="Niu Y."/>
            <person name="Chen S."/>
            <person name="Feng W."/>
        </authorList>
    </citation>
    <scope>NUCLEOTIDE SEQUENCE [LARGE SCALE GENOMIC DNA]</scope>
    <source>
        <strain evidence="2">DH-2019</strain>
    </source>
</reference>
<comment type="caution">
    <text evidence="2">The sequence shown here is derived from an EMBL/GenBank/DDBJ whole genome shotgun (WGS) entry which is preliminary data.</text>
</comment>
<evidence type="ECO:0000313" key="3">
    <source>
        <dbReference type="Proteomes" id="UP001318860"/>
    </source>
</evidence>
<dbReference type="InterPro" id="IPR039312">
    <property type="entry name" value="ZPR"/>
</dbReference>
<dbReference type="EMBL" id="JABTTQ020002050">
    <property type="protein sequence ID" value="KAK6126374.1"/>
    <property type="molecule type" value="Genomic_DNA"/>
</dbReference>
<accession>A0ABR0UVQ1</accession>
<gene>
    <name evidence="2" type="ORF">DH2020_039874</name>
</gene>
<proteinExistence type="predicted"/>